<organism evidence="1 2">
    <name type="scientific">Reinekea marina</name>
    <dbReference type="NCBI Taxonomy" id="1310421"/>
    <lineage>
        <taxon>Bacteria</taxon>
        <taxon>Pseudomonadati</taxon>
        <taxon>Pseudomonadota</taxon>
        <taxon>Gammaproteobacteria</taxon>
        <taxon>Oceanospirillales</taxon>
        <taxon>Saccharospirillaceae</taxon>
        <taxon>Reinekea</taxon>
    </lineage>
</organism>
<keyword evidence="2" id="KW-1185">Reference proteome</keyword>
<dbReference type="EMBL" id="JBHRYN010000008">
    <property type="protein sequence ID" value="MFC3701491.1"/>
    <property type="molecule type" value="Genomic_DNA"/>
</dbReference>
<gene>
    <name evidence="1" type="ORF">ACFOND_07585</name>
</gene>
<sequence>MSSVELHTLPTEKWESGVEQLLACLNPWLESNWQTTLVAAPEEPFYKPASLKGSYHQIQFAHGYFSSALHELAHWCVAGENRRLLPDYGYWYEPDGRTAEQQKLFEQVEVKPQAIEWHFTQACQRTFNVSADNLTGEATDISRFQKSVTMQMRYYEQHGLPKRASSIKQRLQAAFQSP</sequence>
<comment type="caution">
    <text evidence="1">The sequence shown here is derived from an EMBL/GenBank/DDBJ whole genome shotgun (WGS) entry which is preliminary data.</text>
</comment>
<dbReference type="GO" id="GO:0003746">
    <property type="term" value="F:translation elongation factor activity"/>
    <property type="evidence" value="ECO:0007669"/>
    <property type="project" value="UniProtKB-KW"/>
</dbReference>
<keyword evidence="1" id="KW-0648">Protein biosynthesis</keyword>
<proteinExistence type="predicted"/>
<dbReference type="InterPro" id="IPR007411">
    <property type="entry name" value="EpmC"/>
</dbReference>
<dbReference type="Proteomes" id="UP001595710">
    <property type="component" value="Unassembled WGS sequence"/>
</dbReference>
<dbReference type="RefSeq" id="WP_377362645.1">
    <property type="nucleotide sequence ID" value="NZ_JBHRYN010000008.1"/>
</dbReference>
<evidence type="ECO:0000313" key="1">
    <source>
        <dbReference type="EMBL" id="MFC3701491.1"/>
    </source>
</evidence>
<accession>A0ABV7WRN3</accession>
<reference evidence="2" key="1">
    <citation type="journal article" date="2019" name="Int. J. Syst. Evol. Microbiol.">
        <title>The Global Catalogue of Microorganisms (GCM) 10K type strain sequencing project: providing services to taxonomists for standard genome sequencing and annotation.</title>
        <authorList>
            <consortium name="The Broad Institute Genomics Platform"/>
            <consortium name="The Broad Institute Genome Sequencing Center for Infectious Disease"/>
            <person name="Wu L."/>
            <person name="Ma J."/>
        </authorList>
    </citation>
    <scope>NUCLEOTIDE SEQUENCE [LARGE SCALE GENOMIC DNA]</scope>
    <source>
        <strain evidence="2">CECT 8288</strain>
    </source>
</reference>
<dbReference type="Pfam" id="PF04315">
    <property type="entry name" value="EpmC"/>
    <property type="match status" value="1"/>
</dbReference>
<protein>
    <submittedName>
        <fullName evidence="1">Elongation factor P hydroxylase</fullName>
    </submittedName>
</protein>
<evidence type="ECO:0000313" key="2">
    <source>
        <dbReference type="Proteomes" id="UP001595710"/>
    </source>
</evidence>
<name>A0ABV7WRN3_9GAMM</name>
<keyword evidence="1" id="KW-0251">Elongation factor</keyword>